<dbReference type="Proteomes" id="UP000274762">
    <property type="component" value="Unassembled WGS sequence"/>
</dbReference>
<feature type="region of interest" description="Disordered" evidence="1">
    <location>
        <begin position="154"/>
        <end position="178"/>
    </location>
</feature>
<evidence type="ECO:0000313" key="4">
    <source>
        <dbReference type="Proteomes" id="UP000274762"/>
    </source>
</evidence>
<evidence type="ECO:0000313" key="3">
    <source>
        <dbReference type="EMBL" id="RKR93451.1"/>
    </source>
</evidence>
<reference evidence="3 4" key="1">
    <citation type="submission" date="2018-10" db="EMBL/GenBank/DDBJ databases">
        <title>Sequencing the genomes of 1000 actinobacteria strains.</title>
        <authorList>
            <person name="Klenk H.-P."/>
        </authorList>
    </citation>
    <scope>NUCLEOTIDE SEQUENCE [LARGE SCALE GENOMIC DNA]</scope>
    <source>
        <strain evidence="3 4">DSM 44343</strain>
    </source>
</reference>
<evidence type="ECO:0000256" key="1">
    <source>
        <dbReference type="SAM" id="MobiDB-lite"/>
    </source>
</evidence>
<dbReference type="AlphaFoldDB" id="A0A315TD41"/>
<accession>A0A495JX61</accession>
<name>A0A315TD41_WILMA</name>
<evidence type="ECO:0000256" key="2">
    <source>
        <dbReference type="SAM" id="Phobius"/>
    </source>
</evidence>
<proteinExistence type="predicted"/>
<keyword evidence="2" id="KW-0472">Membrane</keyword>
<dbReference type="RefSeq" id="WP_243404430.1">
    <property type="nucleotide sequence ID" value="NZ_CBCRXS010000001.1"/>
</dbReference>
<comment type="caution">
    <text evidence="3">The sequence shown here is derived from an EMBL/GenBank/DDBJ whole genome shotgun (WGS) entry which is preliminary data.</text>
</comment>
<accession>A0A315TD41</accession>
<dbReference type="EMBL" id="RBKV01000001">
    <property type="protein sequence ID" value="RKR93451.1"/>
    <property type="molecule type" value="Genomic_DNA"/>
</dbReference>
<gene>
    <name evidence="3" type="ORF">DFJ75_0235</name>
</gene>
<protein>
    <submittedName>
        <fullName evidence="3">Uncharacterized protein</fullName>
    </submittedName>
</protein>
<keyword evidence="2" id="KW-0812">Transmembrane</keyword>
<feature type="transmembrane region" description="Helical" evidence="2">
    <location>
        <begin position="6"/>
        <end position="27"/>
    </location>
</feature>
<sequence length="178" mass="19791">MDVAWLIVVAAVVVAVLMLLGGLWFAYDSNKRVRRFARSTDLVPGKPGRAPAEWTTATDPEAVLHRRIRYAMGLVYENPSLRSDDELLAARGRLDDAVFELDDRLIAAAASPEKSGDTLRDIGWSVRWLELLPGEIFYASKTKALADIDATIANLRRPVEPPPEEPENPDDPDNDRIL</sequence>
<organism evidence="3 4">
    <name type="scientific">Williamsia marianensis</name>
    <dbReference type="NCBI Taxonomy" id="85044"/>
    <lineage>
        <taxon>Bacteria</taxon>
        <taxon>Bacillati</taxon>
        <taxon>Actinomycetota</taxon>
        <taxon>Actinomycetes</taxon>
        <taxon>Mycobacteriales</taxon>
        <taxon>Nocardiaceae</taxon>
        <taxon>Williamsia</taxon>
    </lineage>
</organism>
<feature type="compositionally biased region" description="Acidic residues" evidence="1">
    <location>
        <begin position="162"/>
        <end position="178"/>
    </location>
</feature>
<keyword evidence="2" id="KW-1133">Transmembrane helix</keyword>